<protein>
    <submittedName>
        <fullName evidence="3">Uncharacterized protein</fullName>
    </submittedName>
</protein>
<sequence length="149" mass="17439">MAGKYYSPYAPRGRTNSTLVVVWIGGFLTLLFLTYWISTRHADKARHYADKFAHPPMPQKIKTNMWPIMTLKRHTYRPLPCSPPPSPALLAPHPSEDEVMVVIDRPRGVYTGQHRVRRIDDMARDSRRLRLRLLMQLESSRREGDCRLW</sequence>
<evidence type="ECO:0000313" key="3">
    <source>
        <dbReference type="RefSeq" id="XP_030978420.1"/>
    </source>
</evidence>
<keyword evidence="1" id="KW-0812">Transmembrane</keyword>
<dbReference type="AlphaFoldDB" id="A0A6P8AU49"/>
<gene>
    <name evidence="3" type="ORF">PgNI_08154</name>
</gene>
<dbReference type="RefSeq" id="XP_030978420.1">
    <property type="nucleotide sequence ID" value="XM_031128153.1"/>
</dbReference>
<evidence type="ECO:0000313" key="2">
    <source>
        <dbReference type="Proteomes" id="UP000515153"/>
    </source>
</evidence>
<reference evidence="3" key="2">
    <citation type="submission" date="2019-10" db="EMBL/GenBank/DDBJ databases">
        <authorList>
            <consortium name="NCBI Genome Project"/>
        </authorList>
    </citation>
    <scope>NUCLEOTIDE SEQUENCE</scope>
    <source>
        <strain evidence="3">NI907</strain>
    </source>
</reference>
<keyword evidence="2" id="KW-1185">Reference proteome</keyword>
<proteinExistence type="predicted"/>
<dbReference type="GeneID" id="41963062"/>
<reference evidence="3" key="3">
    <citation type="submission" date="2025-08" db="UniProtKB">
        <authorList>
            <consortium name="RefSeq"/>
        </authorList>
    </citation>
    <scope>IDENTIFICATION</scope>
    <source>
        <strain evidence="3">NI907</strain>
    </source>
</reference>
<keyword evidence="1" id="KW-1133">Transmembrane helix</keyword>
<name>A0A6P8AU49_PYRGI</name>
<reference evidence="2 3" key="1">
    <citation type="journal article" date="2019" name="Mol. Biol. Evol.">
        <title>Blast fungal genomes show frequent chromosomal changes, gene gains and losses, and effector gene turnover.</title>
        <authorList>
            <person name="Gomez Luciano L.B."/>
            <person name="Jason Tsai I."/>
            <person name="Chuma I."/>
            <person name="Tosa Y."/>
            <person name="Chen Y.H."/>
            <person name="Li J.Y."/>
            <person name="Li M.Y."/>
            <person name="Jade Lu M.Y."/>
            <person name="Nakayashiki H."/>
            <person name="Li W.H."/>
        </authorList>
    </citation>
    <scope>NUCLEOTIDE SEQUENCE [LARGE SCALE GENOMIC DNA]</scope>
    <source>
        <strain evidence="2 3">NI907</strain>
    </source>
</reference>
<dbReference type="KEGG" id="pgri:PgNI_08154"/>
<dbReference type="Proteomes" id="UP000515153">
    <property type="component" value="Chromosome V"/>
</dbReference>
<organism evidence="2 3">
    <name type="scientific">Pyricularia grisea</name>
    <name type="common">Crabgrass-specific blast fungus</name>
    <name type="synonym">Magnaporthe grisea</name>
    <dbReference type="NCBI Taxonomy" id="148305"/>
    <lineage>
        <taxon>Eukaryota</taxon>
        <taxon>Fungi</taxon>
        <taxon>Dikarya</taxon>
        <taxon>Ascomycota</taxon>
        <taxon>Pezizomycotina</taxon>
        <taxon>Sordariomycetes</taxon>
        <taxon>Sordariomycetidae</taxon>
        <taxon>Magnaporthales</taxon>
        <taxon>Pyriculariaceae</taxon>
        <taxon>Pyricularia</taxon>
    </lineage>
</organism>
<accession>A0A6P8AU49</accession>
<feature type="transmembrane region" description="Helical" evidence="1">
    <location>
        <begin position="20"/>
        <end position="38"/>
    </location>
</feature>
<keyword evidence="1" id="KW-0472">Membrane</keyword>
<evidence type="ECO:0000256" key="1">
    <source>
        <dbReference type="SAM" id="Phobius"/>
    </source>
</evidence>